<dbReference type="PANTHER" id="PTHR47359">
    <property type="entry name" value="PEPTIDOGLYCAN DL-ENDOPEPTIDASE CWLO"/>
    <property type="match status" value="1"/>
</dbReference>
<dbReference type="RefSeq" id="WP_138661970.1">
    <property type="nucleotide sequence ID" value="NZ_VANS01000002.1"/>
</dbReference>
<evidence type="ECO:0000256" key="2">
    <source>
        <dbReference type="ARBA" id="ARBA00022670"/>
    </source>
</evidence>
<evidence type="ECO:0000313" key="6">
    <source>
        <dbReference type="EMBL" id="TMM52429.1"/>
    </source>
</evidence>
<reference evidence="6 7" key="1">
    <citation type="submission" date="2019-05" db="EMBL/GenBank/DDBJ databases">
        <title>Sulfitobacter sabulilitoris sp. nov., isolated from a marine sand.</title>
        <authorList>
            <person name="Yoon J.-H."/>
        </authorList>
    </citation>
    <scope>NUCLEOTIDE SEQUENCE [LARGE SCALE GENOMIC DNA]</scope>
    <source>
        <strain evidence="6 7">HSMS-29</strain>
    </source>
</reference>
<dbReference type="Proteomes" id="UP000309550">
    <property type="component" value="Unassembled WGS sequence"/>
</dbReference>
<dbReference type="PROSITE" id="PS51935">
    <property type="entry name" value="NLPC_P60"/>
    <property type="match status" value="1"/>
</dbReference>
<dbReference type="PANTHER" id="PTHR47359:SF3">
    <property type="entry name" value="NLP_P60 DOMAIN-CONTAINING PROTEIN-RELATED"/>
    <property type="match status" value="1"/>
</dbReference>
<dbReference type="AlphaFoldDB" id="A0A5S3PEP3"/>
<accession>A0A5S3PEP3</accession>
<name>A0A5S3PEP3_9RHOB</name>
<dbReference type="SUPFAM" id="SSF54001">
    <property type="entry name" value="Cysteine proteinases"/>
    <property type="match status" value="1"/>
</dbReference>
<dbReference type="EMBL" id="VANS01000002">
    <property type="protein sequence ID" value="TMM52429.1"/>
    <property type="molecule type" value="Genomic_DNA"/>
</dbReference>
<keyword evidence="7" id="KW-1185">Reference proteome</keyword>
<organism evidence="6 7">
    <name type="scientific">Sulfitobacter sabulilitoris</name>
    <dbReference type="NCBI Taxonomy" id="2562655"/>
    <lineage>
        <taxon>Bacteria</taxon>
        <taxon>Pseudomonadati</taxon>
        <taxon>Pseudomonadota</taxon>
        <taxon>Alphaproteobacteria</taxon>
        <taxon>Rhodobacterales</taxon>
        <taxon>Roseobacteraceae</taxon>
        <taxon>Sulfitobacter</taxon>
    </lineage>
</organism>
<keyword evidence="2" id="KW-0645">Protease</keyword>
<gene>
    <name evidence="6" type="ORF">FDT80_09100</name>
</gene>
<dbReference type="InterPro" id="IPR000064">
    <property type="entry name" value="NLP_P60_dom"/>
</dbReference>
<keyword evidence="3" id="KW-0378">Hydrolase</keyword>
<evidence type="ECO:0000256" key="1">
    <source>
        <dbReference type="ARBA" id="ARBA00007074"/>
    </source>
</evidence>
<comment type="similarity">
    <text evidence="1">Belongs to the peptidase C40 family.</text>
</comment>
<dbReference type="Pfam" id="PF00877">
    <property type="entry name" value="NLPC_P60"/>
    <property type="match status" value="1"/>
</dbReference>
<dbReference type="OrthoDB" id="9813368at2"/>
<keyword evidence="4" id="KW-0788">Thiol protease</keyword>
<feature type="domain" description="NlpC/P60" evidence="5">
    <location>
        <begin position="137"/>
        <end position="261"/>
    </location>
</feature>
<sequence length="265" mass="27950">MTDPRLTPDPARITGRVDAQIMVGHTDLCRTPDGPRYRQLILGDAVTVFATEKGWSYVQARKDDYCGFVHTVTLGEAETPTHRVLAAGSHAYRAPDIKSPDRSPLSFGSLLAATDTTGGFLATRHGYVPLQHVAPLNRTGTDPAACAQLLLHTPYLWGGNSRAGIDCSGLVQAALLACGIPCPGDSDLQQAALGTPLPKGSAVRRNDLLFWRGHVALVVDETTLIHANAGHMAVADEPIADAIARIMAQGGGPVTAHKRLAASLG</sequence>
<dbReference type="InterPro" id="IPR051794">
    <property type="entry name" value="PG_Endopeptidase_C40"/>
</dbReference>
<dbReference type="Gene3D" id="3.90.1720.10">
    <property type="entry name" value="endopeptidase domain like (from Nostoc punctiforme)"/>
    <property type="match status" value="1"/>
</dbReference>
<evidence type="ECO:0000256" key="3">
    <source>
        <dbReference type="ARBA" id="ARBA00022801"/>
    </source>
</evidence>
<proteinExistence type="inferred from homology"/>
<comment type="caution">
    <text evidence="6">The sequence shown here is derived from an EMBL/GenBank/DDBJ whole genome shotgun (WGS) entry which is preliminary data.</text>
</comment>
<dbReference type="Pfam" id="PF18348">
    <property type="entry name" value="SH3_16"/>
    <property type="match status" value="1"/>
</dbReference>
<evidence type="ECO:0000256" key="4">
    <source>
        <dbReference type="ARBA" id="ARBA00022807"/>
    </source>
</evidence>
<dbReference type="InterPro" id="IPR038765">
    <property type="entry name" value="Papain-like_cys_pep_sf"/>
</dbReference>
<dbReference type="GO" id="GO:0006508">
    <property type="term" value="P:proteolysis"/>
    <property type="evidence" value="ECO:0007669"/>
    <property type="project" value="UniProtKB-KW"/>
</dbReference>
<evidence type="ECO:0000313" key="7">
    <source>
        <dbReference type="Proteomes" id="UP000309550"/>
    </source>
</evidence>
<dbReference type="InterPro" id="IPR041382">
    <property type="entry name" value="SH3_16"/>
</dbReference>
<protein>
    <submittedName>
        <fullName evidence="6">NlpC/P60 family protein</fullName>
    </submittedName>
</protein>
<dbReference type="GO" id="GO:0008234">
    <property type="term" value="F:cysteine-type peptidase activity"/>
    <property type="evidence" value="ECO:0007669"/>
    <property type="project" value="UniProtKB-KW"/>
</dbReference>
<evidence type="ECO:0000259" key="5">
    <source>
        <dbReference type="PROSITE" id="PS51935"/>
    </source>
</evidence>